<evidence type="ECO:0000313" key="3">
    <source>
        <dbReference type="EMBL" id="CAI9956660.1"/>
    </source>
</evidence>
<keyword evidence="5" id="KW-1185">Reference proteome</keyword>
<dbReference type="EMBL" id="CAXDID020000188">
    <property type="protein sequence ID" value="CAL6051511.1"/>
    <property type="molecule type" value="Genomic_DNA"/>
</dbReference>
<evidence type="ECO:0000256" key="1">
    <source>
        <dbReference type="ARBA" id="ARBA00022614"/>
    </source>
</evidence>
<dbReference type="PANTHER" id="PTHR46652:SF3">
    <property type="entry name" value="LEUCINE-RICH REPEAT-CONTAINING PROTEIN 9"/>
    <property type="match status" value="1"/>
</dbReference>
<organism evidence="3">
    <name type="scientific">Hexamita inflata</name>
    <dbReference type="NCBI Taxonomy" id="28002"/>
    <lineage>
        <taxon>Eukaryota</taxon>
        <taxon>Metamonada</taxon>
        <taxon>Diplomonadida</taxon>
        <taxon>Hexamitidae</taxon>
        <taxon>Hexamitinae</taxon>
        <taxon>Hexamita</taxon>
    </lineage>
</organism>
<dbReference type="SUPFAM" id="SSF52058">
    <property type="entry name" value="L domain-like"/>
    <property type="match status" value="1"/>
</dbReference>
<keyword evidence="2" id="KW-0677">Repeat</keyword>
<name>A0AA86QRF7_9EUKA</name>
<accession>A0AA86QRF7</accession>
<dbReference type="InterPro" id="IPR050836">
    <property type="entry name" value="SDS22/Internalin_LRR"/>
</dbReference>
<evidence type="ECO:0000313" key="4">
    <source>
        <dbReference type="EMBL" id="CAL6051511.1"/>
    </source>
</evidence>
<evidence type="ECO:0000313" key="5">
    <source>
        <dbReference type="Proteomes" id="UP001642409"/>
    </source>
</evidence>
<dbReference type="Proteomes" id="UP001642409">
    <property type="component" value="Unassembled WGS sequence"/>
</dbReference>
<dbReference type="Gene3D" id="3.80.10.10">
    <property type="entry name" value="Ribonuclease Inhibitor"/>
    <property type="match status" value="1"/>
</dbReference>
<dbReference type="AlphaFoldDB" id="A0AA86QRF7"/>
<proteinExistence type="predicted"/>
<evidence type="ECO:0000256" key="2">
    <source>
        <dbReference type="ARBA" id="ARBA00022737"/>
    </source>
</evidence>
<protein>
    <submittedName>
        <fullName evidence="3">Leucine-rich repeat domain-containing protein</fullName>
    </submittedName>
    <submittedName>
        <fullName evidence="4">Leucine-rich_repeat domain-containing protein</fullName>
    </submittedName>
</protein>
<reference evidence="4 5" key="2">
    <citation type="submission" date="2024-07" db="EMBL/GenBank/DDBJ databases">
        <authorList>
            <person name="Akdeniz Z."/>
        </authorList>
    </citation>
    <scope>NUCLEOTIDE SEQUENCE [LARGE SCALE GENOMIC DNA]</scope>
</reference>
<dbReference type="PROSITE" id="PS51450">
    <property type="entry name" value="LRR"/>
    <property type="match status" value="3"/>
</dbReference>
<dbReference type="EMBL" id="CATOUU010000878">
    <property type="protein sequence ID" value="CAI9956660.1"/>
    <property type="molecule type" value="Genomic_DNA"/>
</dbReference>
<dbReference type="InterPro" id="IPR032675">
    <property type="entry name" value="LRR_dom_sf"/>
</dbReference>
<keyword evidence="1" id="KW-0433">Leucine-rich repeat</keyword>
<sequence length="384" mass="44056">MAEQKLIDELQNLIENNALKIQCNDDLQNIEFLNNFDIEELQIASCKNIIPKLNNPRIKKISFNYCQIDSLAELELPNLESLQIKDYNVRDIFLLGVGEYTKLKELTLNGYDLDLELIPKFQFTKLELSECNLKNVEVLTQFTQLIDLNLSSNTNIDITPLAQIVHLNILDLSGCNLNNVDVLKSLIFLNDLDLSSNDIIDISPLQFLGQLKELSLSLNPLINICLLQHMKQLTVLCLAGCSLVDITYLKPLANLKELYIGYNNIVYLEPLQDLKQIVYLNAERNKIINVSVLKDHLQFSSYRKNGQKEPNAAEIEVANKLRDVNAQITSLRRMSTMHSCLKSKMALQRKQAYDCLQRISQNYSLFIEYVVLLFQQQSSNRDIQ</sequence>
<dbReference type="PANTHER" id="PTHR46652">
    <property type="entry name" value="LEUCINE-RICH REPEAT AND IQ DOMAIN-CONTAINING PROTEIN 1-RELATED"/>
    <property type="match status" value="1"/>
</dbReference>
<dbReference type="InterPro" id="IPR001611">
    <property type="entry name" value="Leu-rich_rpt"/>
</dbReference>
<comment type="caution">
    <text evidence="3">The sequence shown here is derived from an EMBL/GenBank/DDBJ whole genome shotgun (WGS) entry which is preliminary data.</text>
</comment>
<reference evidence="3" key="1">
    <citation type="submission" date="2023-06" db="EMBL/GenBank/DDBJ databases">
        <authorList>
            <person name="Kurt Z."/>
        </authorList>
    </citation>
    <scope>NUCLEOTIDE SEQUENCE</scope>
</reference>
<gene>
    <name evidence="3" type="ORF">HINF_LOCUS44305</name>
    <name evidence="4" type="ORF">HINF_LOCUS44406</name>
</gene>